<sequence>MSASTFSVAEAEARGTLADGFQWDAQDITQGKNGTRVATVPYFQRPGEEKIWAGAGGVLTSARDLATWVSMLLNNGRHPYTNETIIPSEIVEHVAHGRSVSHGKPEFPELSPKVYGAGQWRYSYQAHDIIEHGGNNPGYKTQVARFPNDNLGIITLSNDAKGGGFIIEAVKFRIADELLGLKELDWNDRFEKQWNDYVEKAQKLTPRPNKPEFPSAPYTSLAENTFHHPTYGTLQPCLVPASVHSYMDSTYAQSLQCLNFLSSYAVQRILSVSDLSTPTYIIPWKRFFTSHLRLAHFDGNLFNVTTIFSNADVREKEGYSHGDGKGGPVSKGDILVELDEHFEVEWVRGEEEGLAFKGGFWGMEGLDARSPVGVGKESAEVWFAKV</sequence>
<gene>
    <name evidence="3" type="ORF">CPB84DRAFT_1752636</name>
</gene>
<accession>A0A9P5NCF1</accession>
<evidence type="ECO:0000313" key="3">
    <source>
        <dbReference type="EMBL" id="KAF8875596.1"/>
    </source>
</evidence>
<dbReference type="PANTHER" id="PTHR46825">
    <property type="entry name" value="D-ALANYL-D-ALANINE-CARBOXYPEPTIDASE/ENDOPEPTIDASE AMPH"/>
    <property type="match status" value="1"/>
</dbReference>
<evidence type="ECO:0000259" key="2">
    <source>
        <dbReference type="Pfam" id="PF00144"/>
    </source>
</evidence>
<keyword evidence="4" id="KW-1185">Reference proteome</keyword>
<dbReference type="InterPro" id="IPR012338">
    <property type="entry name" value="Beta-lactam/transpept-like"/>
</dbReference>
<dbReference type="SUPFAM" id="SSF56601">
    <property type="entry name" value="beta-lactamase/transpeptidase-like"/>
    <property type="match status" value="1"/>
</dbReference>
<comment type="similarity">
    <text evidence="1">Belongs to the peptidase S12 family.</text>
</comment>
<dbReference type="Pfam" id="PF00144">
    <property type="entry name" value="Beta-lactamase"/>
    <property type="match status" value="1"/>
</dbReference>
<protein>
    <submittedName>
        <fullName evidence="3">Beta-lactamase/transpeptidase-like protein</fullName>
    </submittedName>
</protein>
<dbReference type="Proteomes" id="UP000724874">
    <property type="component" value="Unassembled WGS sequence"/>
</dbReference>
<feature type="domain" description="Beta-lactamase-related" evidence="2">
    <location>
        <begin position="34"/>
        <end position="162"/>
    </location>
</feature>
<evidence type="ECO:0000313" key="4">
    <source>
        <dbReference type="Proteomes" id="UP000724874"/>
    </source>
</evidence>
<comment type="caution">
    <text evidence="3">The sequence shown here is derived from an EMBL/GenBank/DDBJ whole genome shotgun (WGS) entry which is preliminary data.</text>
</comment>
<organism evidence="3 4">
    <name type="scientific">Gymnopilus junonius</name>
    <name type="common">Spectacular rustgill mushroom</name>
    <name type="synonym">Gymnopilus spectabilis subsp. junonius</name>
    <dbReference type="NCBI Taxonomy" id="109634"/>
    <lineage>
        <taxon>Eukaryota</taxon>
        <taxon>Fungi</taxon>
        <taxon>Dikarya</taxon>
        <taxon>Basidiomycota</taxon>
        <taxon>Agaricomycotina</taxon>
        <taxon>Agaricomycetes</taxon>
        <taxon>Agaricomycetidae</taxon>
        <taxon>Agaricales</taxon>
        <taxon>Agaricineae</taxon>
        <taxon>Hymenogastraceae</taxon>
        <taxon>Gymnopilus</taxon>
    </lineage>
</organism>
<proteinExistence type="inferred from homology"/>
<evidence type="ECO:0000256" key="1">
    <source>
        <dbReference type="ARBA" id="ARBA00038215"/>
    </source>
</evidence>
<dbReference type="AlphaFoldDB" id="A0A9P5NCF1"/>
<dbReference type="InterPro" id="IPR050491">
    <property type="entry name" value="AmpC-like"/>
</dbReference>
<dbReference type="Gene3D" id="3.40.710.10">
    <property type="entry name" value="DD-peptidase/beta-lactamase superfamily"/>
    <property type="match status" value="1"/>
</dbReference>
<dbReference type="PANTHER" id="PTHR46825:SF9">
    <property type="entry name" value="BETA-LACTAMASE-RELATED DOMAIN-CONTAINING PROTEIN"/>
    <property type="match status" value="1"/>
</dbReference>
<name>A0A9P5NCF1_GYMJU</name>
<dbReference type="EMBL" id="JADNYJ010000194">
    <property type="protein sequence ID" value="KAF8875596.1"/>
    <property type="molecule type" value="Genomic_DNA"/>
</dbReference>
<reference evidence="3" key="1">
    <citation type="submission" date="2020-11" db="EMBL/GenBank/DDBJ databases">
        <authorList>
            <consortium name="DOE Joint Genome Institute"/>
            <person name="Ahrendt S."/>
            <person name="Riley R."/>
            <person name="Andreopoulos W."/>
            <person name="LaButti K."/>
            <person name="Pangilinan J."/>
            <person name="Ruiz-duenas F.J."/>
            <person name="Barrasa J.M."/>
            <person name="Sanchez-Garcia M."/>
            <person name="Camarero S."/>
            <person name="Miyauchi S."/>
            <person name="Serrano A."/>
            <person name="Linde D."/>
            <person name="Babiker R."/>
            <person name="Drula E."/>
            <person name="Ayuso-Fernandez I."/>
            <person name="Pacheco R."/>
            <person name="Padilla G."/>
            <person name="Ferreira P."/>
            <person name="Barriuso J."/>
            <person name="Kellner H."/>
            <person name="Castanera R."/>
            <person name="Alfaro M."/>
            <person name="Ramirez L."/>
            <person name="Pisabarro A.G."/>
            <person name="Kuo A."/>
            <person name="Tritt A."/>
            <person name="Lipzen A."/>
            <person name="He G."/>
            <person name="Yan M."/>
            <person name="Ng V."/>
            <person name="Cullen D."/>
            <person name="Martin F."/>
            <person name="Rosso M.-N."/>
            <person name="Henrissat B."/>
            <person name="Hibbett D."/>
            <person name="Martinez A.T."/>
            <person name="Grigoriev I.V."/>
        </authorList>
    </citation>
    <scope>NUCLEOTIDE SEQUENCE</scope>
    <source>
        <strain evidence="3">AH 44721</strain>
    </source>
</reference>
<dbReference type="OrthoDB" id="5946976at2759"/>
<dbReference type="InterPro" id="IPR001466">
    <property type="entry name" value="Beta-lactam-related"/>
</dbReference>